<dbReference type="InterPro" id="IPR000878">
    <property type="entry name" value="4pyrrol_Mease"/>
</dbReference>
<evidence type="ECO:0000313" key="7">
    <source>
        <dbReference type="EMBL" id="MDE5412163.1"/>
    </source>
</evidence>
<evidence type="ECO:0000256" key="1">
    <source>
        <dbReference type="ARBA" id="ARBA00004953"/>
    </source>
</evidence>
<name>A0ABT5V9M5_9BACI</name>
<dbReference type="InterPro" id="IPR029063">
    <property type="entry name" value="SAM-dependent_MTases_sf"/>
</dbReference>
<dbReference type="Gene3D" id="3.40.50.150">
    <property type="entry name" value="Vaccinia Virus protein VP39"/>
    <property type="match status" value="1"/>
</dbReference>
<dbReference type="InterPro" id="IPR012818">
    <property type="entry name" value="CbiE"/>
</dbReference>
<dbReference type="Pfam" id="PF00590">
    <property type="entry name" value="TP_methylase"/>
    <property type="match status" value="1"/>
</dbReference>
<reference evidence="7" key="1">
    <citation type="submission" date="2024-05" db="EMBL/GenBank/DDBJ databases">
        <title>Alkalihalobacillus sp. strain MEB203 novel alkaliphilic bacterium from Lonar Lake, India.</title>
        <authorList>
            <person name="Joshi A."/>
            <person name="Thite S."/>
            <person name="Mengade P."/>
        </authorList>
    </citation>
    <scope>NUCLEOTIDE SEQUENCE</scope>
    <source>
        <strain evidence="7">MEB 203</strain>
    </source>
</reference>
<organism evidence="7 8">
    <name type="scientific">Alkalihalobacterium chitinilyticum</name>
    <dbReference type="NCBI Taxonomy" id="2980103"/>
    <lineage>
        <taxon>Bacteria</taxon>
        <taxon>Bacillati</taxon>
        <taxon>Bacillota</taxon>
        <taxon>Bacilli</taxon>
        <taxon>Bacillales</taxon>
        <taxon>Bacillaceae</taxon>
        <taxon>Alkalihalobacterium</taxon>
    </lineage>
</organism>
<dbReference type="NCBIfam" id="TIGR02469">
    <property type="entry name" value="CbiT"/>
    <property type="match status" value="1"/>
</dbReference>
<dbReference type="CDD" id="cd11644">
    <property type="entry name" value="Precorrin-6Y-MT"/>
    <property type="match status" value="1"/>
</dbReference>
<dbReference type="InterPro" id="IPR014776">
    <property type="entry name" value="4pyrrole_Mease_sub2"/>
</dbReference>
<dbReference type="CDD" id="cd02440">
    <property type="entry name" value="AdoMet_MTases"/>
    <property type="match status" value="1"/>
</dbReference>
<dbReference type="NCBIfam" id="TIGR02467">
    <property type="entry name" value="CbiE"/>
    <property type="match status" value="1"/>
</dbReference>
<accession>A0ABT5V9M5</accession>
<evidence type="ECO:0000256" key="2">
    <source>
        <dbReference type="ARBA" id="ARBA00022573"/>
    </source>
</evidence>
<keyword evidence="8" id="KW-1185">Reference proteome</keyword>
<dbReference type="InterPro" id="IPR014008">
    <property type="entry name" value="Cbl_synth_MTase_CbiT"/>
</dbReference>
<dbReference type="InterPro" id="IPR014777">
    <property type="entry name" value="4pyrrole_Mease_sub1"/>
</dbReference>
<evidence type="ECO:0000256" key="5">
    <source>
        <dbReference type="ARBA" id="ARBA00022691"/>
    </source>
</evidence>
<dbReference type="PANTHER" id="PTHR43182">
    <property type="entry name" value="COBALT-PRECORRIN-6B C(15)-METHYLTRANSFERASE (DECARBOXYLATING)"/>
    <property type="match status" value="1"/>
</dbReference>
<evidence type="ECO:0000259" key="6">
    <source>
        <dbReference type="Pfam" id="PF00590"/>
    </source>
</evidence>
<dbReference type="PANTHER" id="PTHR43182:SF1">
    <property type="entry name" value="COBALT-PRECORRIN-7 C(5)-METHYLTRANSFERASE"/>
    <property type="match status" value="1"/>
</dbReference>
<dbReference type="Pfam" id="PF12847">
    <property type="entry name" value="Methyltransf_18"/>
    <property type="match status" value="1"/>
</dbReference>
<dbReference type="InterPro" id="IPR006365">
    <property type="entry name" value="Cbl_synth_CobL"/>
</dbReference>
<comment type="caution">
    <text evidence="7">The sequence shown here is derived from an EMBL/GenBank/DDBJ whole genome shotgun (WGS) entry which is preliminary data.</text>
</comment>
<dbReference type="SUPFAM" id="SSF53335">
    <property type="entry name" value="S-adenosyl-L-methionine-dependent methyltransferases"/>
    <property type="match status" value="1"/>
</dbReference>
<dbReference type="Gene3D" id="3.30.950.10">
    <property type="entry name" value="Methyltransferase, Cobalt-precorrin-4 Transmethylase, Domain 2"/>
    <property type="match status" value="1"/>
</dbReference>
<dbReference type="PIRSF" id="PIRSF036428">
    <property type="entry name" value="CobL"/>
    <property type="match status" value="1"/>
</dbReference>
<keyword evidence="5" id="KW-0949">S-adenosyl-L-methionine</keyword>
<gene>
    <name evidence="7" type="primary">cbiE</name>
    <name evidence="7" type="ORF">N7Z68_02025</name>
</gene>
<evidence type="ECO:0000256" key="4">
    <source>
        <dbReference type="ARBA" id="ARBA00022679"/>
    </source>
</evidence>
<keyword evidence="2" id="KW-0169">Cobalamin biosynthesis</keyword>
<feature type="domain" description="Tetrapyrrole methylase" evidence="6">
    <location>
        <begin position="25"/>
        <end position="187"/>
    </location>
</feature>
<comment type="pathway">
    <text evidence="1">Cofactor biosynthesis; adenosylcobalamin biosynthesis.</text>
</comment>
<dbReference type="EMBL" id="JAOTPO010000001">
    <property type="protein sequence ID" value="MDE5412163.1"/>
    <property type="molecule type" value="Genomic_DNA"/>
</dbReference>
<dbReference type="SUPFAM" id="SSF53790">
    <property type="entry name" value="Tetrapyrrole methylase"/>
    <property type="match status" value="1"/>
</dbReference>
<proteinExistence type="predicted"/>
<dbReference type="InterPro" id="IPR035996">
    <property type="entry name" value="4pyrrol_Methylase_sf"/>
</dbReference>
<dbReference type="Gene3D" id="3.40.1010.10">
    <property type="entry name" value="Cobalt-precorrin-4 Transmethylase, Domain 1"/>
    <property type="match status" value="1"/>
</dbReference>
<protein>
    <submittedName>
        <fullName evidence="7">Precorrin-6y C5,15-methyltransferase (Decarboxylating) subunit CbiE</fullName>
    </submittedName>
</protein>
<keyword evidence="3" id="KW-0489">Methyltransferase</keyword>
<evidence type="ECO:0000313" key="8">
    <source>
        <dbReference type="Proteomes" id="UP001148125"/>
    </source>
</evidence>
<dbReference type="InterPro" id="IPR050714">
    <property type="entry name" value="Cobalamin_biosynth_MTase"/>
</dbReference>
<keyword evidence="4" id="KW-0808">Transferase</keyword>
<dbReference type="RefSeq" id="WP_275116782.1">
    <property type="nucleotide sequence ID" value="NZ_JAOTPO010000001.1"/>
</dbReference>
<sequence length="402" mass="44995">MGQPIKVIGITDGGKASLLPMYEKWINESECLIGGERHLSFFPDFKGERIPLKGNLKDIVERLQTSTKSCVLLASGDPLFYGIGSYLSKKIPVEIYPNVSSIQEAFAKVQESWHDCTFISVHGRTMKGLAQKVDSKEKVCLLTDETNTPAEIAKYLLSYGMREYDAYVAEALGGENEKVVWLSLEEMSDYEGHPLNIVILKRNRKGPTWSIGIPDDQFKQRKPDKGLITKKEVRVLSLAELSIQEDSTVWDIGTCTGSMAIESARIARQGKVFAIEKNQADYENCLENTKKFRTDITVKCSKAPDGLEEFPDPDAIFIGGTGGEMKELLRICDERLKQGGRIVLNAATIETLYLANEIFHSLGFETSINLIQISRSKPILHMTRFEGLNPIYIITATKKEEQ</sequence>
<dbReference type="Proteomes" id="UP001148125">
    <property type="component" value="Unassembled WGS sequence"/>
</dbReference>
<evidence type="ECO:0000256" key="3">
    <source>
        <dbReference type="ARBA" id="ARBA00022603"/>
    </source>
</evidence>